<name>A0A154L8D5_9PROT</name>
<dbReference type="AlphaFoldDB" id="A0A154L8D5"/>
<proteinExistence type="predicted"/>
<comment type="caution">
    <text evidence="1">The sequence shown here is derived from an EMBL/GenBank/DDBJ whole genome shotgun (WGS) entry which is preliminary data.</text>
</comment>
<organism evidence="1 2">
    <name type="scientific">Thalassospira lucentensis</name>
    <dbReference type="NCBI Taxonomy" id="168935"/>
    <lineage>
        <taxon>Bacteria</taxon>
        <taxon>Pseudomonadati</taxon>
        <taxon>Pseudomonadota</taxon>
        <taxon>Alphaproteobacteria</taxon>
        <taxon>Rhodospirillales</taxon>
        <taxon>Thalassospiraceae</taxon>
        <taxon>Thalassospira</taxon>
    </lineage>
</organism>
<protein>
    <submittedName>
        <fullName evidence="1">Uncharacterized protein</fullName>
    </submittedName>
</protein>
<accession>A0A154L8D5</accession>
<sequence>MAGGEMMVPDWPGRIVGDEGHDRIAACLVMDIQNAPEWAQIVLDRVDAVINGDEGHWEMAMNAYILKVDPAICEIAPAYEEQGEEIVWVPSSEFRAALVAWIKQMDKSTG</sequence>
<reference evidence="1 2" key="1">
    <citation type="submission" date="2015-12" db="EMBL/GenBank/DDBJ databases">
        <title>Genome sequence of Thalassospira lucentensis MCCC 1A02072.</title>
        <authorList>
            <person name="Lu L."/>
            <person name="Lai Q."/>
            <person name="Shao Z."/>
            <person name="Qian P."/>
        </authorList>
    </citation>
    <scope>NUCLEOTIDE SEQUENCE [LARGE SCALE GENOMIC DNA]</scope>
    <source>
        <strain evidence="1 2">MCCC 1A02072</strain>
    </source>
</reference>
<gene>
    <name evidence="1" type="ORF">AUP42_17165</name>
</gene>
<dbReference type="OrthoDB" id="7362706at2"/>
<evidence type="ECO:0000313" key="2">
    <source>
        <dbReference type="Proteomes" id="UP000076335"/>
    </source>
</evidence>
<dbReference type="Proteomes" id="UP000076335">
    <property type="component" value="Unassembled WGS sequence"/>
</dbReference>
<evidence type="ECO:0000313" key="1">
    <source>
        <dbReference type="EMBL" id="KZB65702.1"/>
    </source>
</evidence>
<dbReference type="RefSeq" id="WP_062951111.1">
    <property type="nucleotide sequence ID" value="NZ_LPVY01000008.1"/>
</dbReference>
<dbReference type="EMBL" id="LPVY01000008">
    <property type="protein sequence ID" value="KZB65702.1"/>
    <property type="molecule type" value="Genomic_DNA"/>
</dbReference>